<dbReference type="EMBL" id="JAKCXM010000484">
    <property type="protein sequence ID" value="KAJ0393535.1"/>
    <property type="molecule type" value="Genomic_DNA"/>
</dbReference>
<keyword evidence="3" id="KW-1185">Reference proteome</keyword>
<organism evidence="2 3">
    <name type="scientific">Pythium insidiosum</name>
    <name type="common">Pythiosis disease agent</name>
    <dbReference type="NCBI Taxonomy" id="114742"/>
    <lineage>
        <taxon>Eukaryota</taxon>
        <taxon>Sar</taxon>
        <taxon>Stramenopiles</taxon>
        <taxon>Oomycota</taxon>
        <taxon>Peronosporomycetes</taxon>
        <taxon>Pythiales</taxon>
        <taxon>Pythiaceae</taxon>
        <taxon>Pythium</taxon>
    </lineage>
</organism>
<feature type="domain" description="DUF4246" evidence="1">
    <location>
        <begin position="204"/>
        <end position="288"/>
    </location>
</feature>
<dbReference type="PANTHER" id="PTHR33119">
    <property type="entry name" value="IFI3P"/>
    <property type="match status" value="1"/>
</dbReference>
<sequence>MSRKFRGRILSSEFEGYDPRHQLELSLRAGIGSVLLLALSRRVKDQADGTWPDDAHLDVVNTQVHRRAIALIQAAHSGDVTKQTFTMLYPDADDRPEAVDLVWFHVERAVEQVKSVRACVRATLDDLIDRYDLMNPASAKTFISPGPVMETWMSDSIVPADVKAKFVREVSVLEDVPDEQKDWHPGSNNQVLDLVHPSLYCCVYGIYYFGCDNISDSKLSFRVIVQPPEYEHDDRIGIASVYGLEDESALVQSLGTLTAVEDRCIVFPNTFQHKVEAFELADQGKPAAKKHREELMKERGPFNPKACRDLVFSLCEH</sequence>
<evidence type="ECO:0000313" key="2">
    <source>
        <dbReference type="EMBL" id="KAJ0393535.1"/>
    </source>
</evidence>
<proteinExistence type="predicted"/>
<dbReference type="PANTHER" id="PTHR33119:SF1">
    <property type="entry name" value="FE2OG DIOXYGENASE DOMAIN-CONTAINING PROTEIN"/>
    <property type="match status" value="1"/>
</dbReference>
<accession>A0AAD5L9F2</accession>
<protein>
    <recommendedName>
        <fullName evidence="1">DUF4246 domain-containing protein</fullName>
    </recommendedName>
</protein>
<gene>
    <name evidence="2" type="ORF">P43SY_000671</name>
</gene>
<dbReference type="AlphaFoldDB" id="A0AAD5L9F2"/>
<dbReference type="Proteomes" id="UP001209570">
    <property type="component" value="Unassembled WGS sequence"/>
</dbReference>
<reference evidence="2" key="1">
    <citation type="submission" date="2021-12" db="EMBL/GenBank/DDBJ databases">
        <title>Prjna785345.</title>
        <authorList>
            <person name="Rujirawat T."/>
            <person name="Krajaejun T."/>
        </authorList>
    </citation>
    <scope>NUCLEOTIDE SEQUENCE</scope>
    <source>
        <strain evidence="2">Pi057C3</strain>
    </source>
</reference>
<dbReference type="Pfam" id="PF14033">
    <property type="entry name" value="DUF4246"/>
    <property type="match status" value="1"/>
</dbReference>
<dbReference type="InterPro" id="IPR049192">
    <property type="entry name" value="DUF4246_C"/>
</dbReference>
<dbReference type="InterPro" id="IPR025340">
    <property type="entry name" value="DUF4246"/>
</dbReference>
<evidence type="ECO:0000313" key="3">
    <source>
        <dbReference type="Proteomes" id="UP001209570"/>
    </source>
</evidence>
<evidence type="ECO:0000259" key="1">
    <source>
        <dbReference type="Pfam" id="PF14033"/>
    </source>
</evidence>
<comment type="caution">
    <text evidence="2">The sequence shown here is derived from an EMBL/GenBank/DDBJ whole genome shotgun (WGS) entry which is preliminary data.</text>
</comment>
<name>A0AAD5L9F2_PYTIN</name>